<dbReference type="InterPro" id="IPR036770">
    <property type="entry name" value="Ankyrin_rpt-contain_sf"/>
</dbReference>
<reference evidence="2" key="1">
    <citation type="submission" date="2018-10" db="EMBL/GenBank/DDBJ databases">
        <title>Hidden diversity of soil giant viruses.</title>
        <authorList>
            <person name="Schulz F."/>
            <person name="Alteio L."/>
            <person name="Goudeau D."/>
            <person name="Ryan E.M."/>
            <person name="Malmstrom R.R."/>
            <person name="Blanchard J."/>
            <person name="Woyke T."/>
        </authorList>
    </citation>
    <scope>NUCLEOTIDE SEQUENCE</scope>
    <source>
        <strain evidence="2">BAV1</strain>
    </source>
</reference>
<dbReference type="SUPFAM" id="SSF48403">
    <property type="entry name" value="Ankyrin repeat"/>
    <property type="match status" value="2"/>
</dbReference>
<name>A0A3G4ZUF9_9VIRU</name>
<keyword evidence="1" id="KW-0677">Repeat</keyword>
<dbReference type="InterPro" id="IPR002110">
    <property type="entry name" value="Ankyrin_rpt"/>
</dbReference>
<protein>
    <submittedName>
        <fullName evidence="2">Ankyrin repeat protein</fullName>
    </submittedName>
</protein>
<dbReference type="Gene3D" id="1.25.40.20">
    <property type="entry name" value="Ankyrin repeat-containing domain"/>
    <property type="match status" value="3"/>
</dbReference>
<evidence type="ECO:0000256" key="1">
    <source>
        <dbReference type="ARBA" id="ARBA00022737"/>
    </source>
</evidence>
<sequence length="699" mass="81700">MQDTLGNYLISYAIIKNNKEIVELLIENECRIDILDQEGRSILYLPIKYDYRDIIKILVNYNKHSIGISIADFKDRYNNIPLHYAIFFKNIEAFNLLLGISNTSVRDSDGNNSLHLATYSKNYEMCEKVLIKENININARSTNGETALHIATNLELEDIIKLLLDYGVNPNVQDYEGQLTPLMYLINLNNSKLSKLLLDTNTLDINVQDYMGNTALHHCVLQDNNEILFEILNDDKVNFNIHNIESKLPIHLFLEKEREDNINLDAGLTEIMIDQSNLNYQDNNGNTALHFICKKKELWVNFRELLITKKLNIFIFNKSGERPIDYISNNDLNTFISLIIDSYLYILHNYNFTWSEEWENMCAKTELYTLTNSKNDKKCSTIIKEKLMKIYKDKDQKCGFTSYPFKINKKCIEFLPAYENRETEMCSFVGITLDILCGLIYLLSKYKNACSTISSNFIKNDDLCSYYSNIGIKTNTKCEFLNFEIVWIYKKLFFSENFVDSFKKCQTRFIIIPLGIELKVGSHANYLIYDRKVNEIERFEPYGSEAPHGFNYDMNLLDSILEFKFKEINKDMKYVKPADYLPKIGFQHFDIFEEKTSKIGDPKGFCALWSIWYTDNRLKYPDVNRKSLVKKLVREIKMQNISFRNLIRNYSVAITDIRDKVLSVAGLTINDWLNDQVSEDQYKKVVIGITKLLQKHIKV</sequence>
<dbReference type="PANTHER" id="PTHR24161">
    <property type="entry name" value="ANK_REP_REGION DOMAIN-CONTAINING PROTEIN-RELATED"/>
    <property type="match status" value="1"/>
</dbReference>
<proteinExistence type="predicted"/>
<dbReference type="PROSITE" id="PS50088">
    <property type="entry name" value="ANK_REPEAT"/>
    <property type="match status" value="2"/>
</dbReference>
<dbReference type="PANTHER" id="PTHR24161:SF85">
    <property type="entry name" value="PALMITOYLTRANSFERASE HIP14"/>
    <property type="match status" value="1"/>
</dbReference>
<dbReference type="SMART" id="SM00248">
    <property type="entry name" value="ANK"/>
    <property type="match status" value="8"/>
</dbReference>
<dbReference type="EMBL" id="MK072018">
    <property type="protein sequence ID" value="AYV77233.1"/>
    <property type="molecule type" value="Genomic_DNA"/>
</dbReference>
<organism evidence="2">
    <name type="scientific">Barrevirus sp</name>
    <dbReference type="NCBI Taxonomy" id="2487763"/>
    <lineage>
        <taxon>Viruses</taxon>
        <taxon>Varidnaviria</taxon>
        <taxon>Bamfordvirae</taxon>
        <taxon>Nucleocytoviricota</taxon>
        <taxon>Megaviricetes</taxon>
        <taxon>Imitervirales</taxon>
        <taxon>Mimiviridae</taxon>
        <taxon>Klosneuvirinae</taxon>
    </lineage>
</organism>
<dbReference type="PROSITE" id="PS50297">
    <property type="entry name" value="ANK_REP_REGION"/>
    <property type="match status" value="1"/>
</dbReference>
<gene>
    <name evidence="2" type="ORF">Barrevirus21_5</name>
</gene>
<evidence type="ECO:0000313" key="2">
    <source>
        <dbReference type="EMBL" id="AYV77233.1"/>
    </source>
</evidence>
<dbReference type="Pfam" id="PF12796">
    <property type="entry name" value="Ank_2"/>
    <property type="match status" value="3"/>
</dbReference>
<accession>A0A3G4ZUF9</accession>